<accession>A0ABT8R0A4</accession>
<evidence type="ECO:0000313" key="4">
    <source>
        <dbReference type="Proteomes" id="UP001168528"/>
    </source>
</evidence>
<organism evidence="3 4">
    <name type="scientific">Rhodocytophaga aerolata</name>
    <dbReference type="NCBI Taxonomy" id="455078"/>
    <lineage>
        <taxon>Bacteria</taxon>
        <taxon>Pseudomonadati</taxon>
        <taxon>Bacteroidota</taxon>
        <taxon>Cytophagia</taxon>
        <taxon>Cytophagales</taxon>
        <taxon>Rhodocytophagaceae</taxon>
        <taxon>Rhodocytophaga</taxon>
    </lineage>
</organism>
<feature type="compositionally biased region" description="Basic and acidic residues" evidence="2">
    <location>
        <begin position="1"/>
        <end position="18"/>
    </location>
</feature>
<dbReference type="InterPro" id="IPR007139">
    <property type="entry name" value="DUF349"/>
</dbReference>
<evidence type="ECO:0000313" key="3">
    <source>
        <dbReference type="EMBL" id="MDO1444688.1"/>
    </source>
</evidence>
<comment type="caution">
    <text evidence="3">The sequence shown here is derived from an EMBL/GenBank/DDBJ whole genome shotgun (WGS) entry which is preliminary data.</text>
</comment>
<keyword evidence="1" id="KW-0175">Coiled coil</keyword>
<proteinExistence type="predicted"/>
<feature type="coiled-coil region" evidence="1">
    <location>
        <begin position="383"/>
        <end position="410"/>
    </location>
</feature>
<keyword evidence="4" id="KW-1185">Reference proteome</keyword>
<protein>
    <submittedName>
        <fullName evidence="3">DUF349 domain-containing protein</fullName>
    </submittedName>
</protein>
<name>A0ABT8R0A4_9BACT</name>
<sequence length="611" mass="72198">MNTEKEHTEEEILRKHQQPDTLEEEHEGHEQEMEAEVEESVDYSHLSKEELMHTAEGLLKEQDYKKVDAILRQIKPVFDEIKDKERGEALEKFIAEGGEQDDFDYKADEVTHRFEQAYRQLKEKKAKQLQDSEREKEKNLQAKNALLDKLRQLTDAEETTASIAALKQIQDEWKTIGPVPAAQAKNLWANYNALIELFYSNRSIYFELKELDRKKNLTLKQEICEKAEKLAEQAPSSQVIKELNDLHEEYKHVGPVPKEEQEALWQRFKAASDVIYNKRREQLEVSKKEMQNHLQVKTTLSEKAEQFTSFNSSKISDWNDKTKEILELQKQWESVGPVPKEKAKDVNKRFWAAFKTFFHNKNEFFKNLEAYREENLQKKTELCERVEALNSNEEVDLEQAAEQVKHLQQEWKDIGPVPEKQRNHIFDRFKSACDAFFDKRRGQRNQVERQYEVNYEKKVQICEAIEKMAASGEADVKSLEQLRSEWQNTGFVPRKHMHSIQKRYSDAIQQFLQQSKQLSDRDKDKIQLSVEMNASRTNPKAMKQLHKKEASMRKRLSQIENDIALWKNNMEFFANSKTATKLKEEFNQKIEAAQQEYNTLKRQIQLIHENE</sequence>
<feature type="coiled-coil region" evidence="1">
    <location>
        <begin position="107"/>
        <end position="153"/>
    </location>
</feature>
<evidence type="ECO:0000256" key="2">
    <source>
        <dbReference type="SAM" id="MobiDB-lite"/>
    </source>
</evidence>
<reference evidence="3" key="1">
    <citation type="submission" date="2023-07" db="EMBL/GenBank/DDBJ databases">
        <title>The genome sequence of Rhodocytophaga aerolata KACC 12507.</title>
        <authorList>
            <person name="Zhang X."/>
        </authorList>
    </citation>
    <scope>NUCLEOTIDE SEQUENCE</scope>
    <source>
        <strain evidence="3">KACC 12507</strain>
    </source>
</reference>
<dbReference type="Proteomes" id="UP001168528">
    <property type="component" value="Unassembled WGS sequence"/>
</dbReference>
<dbReference type="RefSeq" id="WP_302035492.1">
    <property type="nucleotide sequence ID" value="NZ_JAUKPO010000001.1"/>
</dbReference>
<dbReference type="EMBL" id="JAUKPO010000001">
    <property type="protein sequence ID" value="MDO1444688.1"/>
    <property type="molecule type" value="Genomic_DNA"/>
</dbReference>
<evidence type="ECO:0000256" key="1">
    <source>
        <dbReference type="SAM" id="Coils"/>
    </source>
</evidence>
<gene>
    <name evidence="3" type="ORF">Q0590_00425</name>
</gene>
<dbReference type="Pfam" id="PF03993">
    <property type="entry name" value="DUF349"/>
    <property type="match status" value="5"/>
</dbReference>
<feature type="region of interest" description="Disordered" evidence="2">
    <location>
        <begin position="1"/>
        <end position="44"/>
    </location>
</feature>
<feature type="coiled-coil region" evidence="1">
    <location>
        <begin position="542"/>
        <end position="610"/>
    </location>
</feature>